<dbReference type="PANTHER" id="PTHR11102">
    <property type="entry name" value="SEL-1-LIKE PROTEIN"/>
    <property type="match status" value="1"/>
</dbReference>
<dbReference type="Gene3D" id="1.25.40.10">
    <property type="entry name" value="Tetratricopeptide repeat domain"/>
    <property type="match status" value="2"/>
</dbReference>
<dbReference type="Proteomes" id="UP000530032">
    <property type="component" value="Unassembled WGS sequence"/>
</dbReference>
<dbReference type="InterPro" id="IPR011990">
    <property type="entry name" value="TPR-like_helical_dom_sf"/>
</dbReference>
<dbReference type="SUPFAM" id="SSF81901">
    <property type="entry name" value="HCP-like"/>
    <property type="match status" value="2"/>
</dbReference>
<comment type="caution">
    <text evidence="1">The sequence shown here is derived from an EMBL/GenBank/DDBJ whole genome shotgun (WGS) entry which is preliminary data.</text>
</comment>
<gene>
    <name evidence="1" type="ORF">HF327_019215</name>
</gene>
<evidence type="ECO:0000313" key="1">
    <source>
        <dbReference type="EMBL" id="MBI1626615.1"/>
    </source>
</evidence>
<accession>A0A843BA22</accession>
<name>A0A843BA22_9BURK</name>
<proteinExistence type="predicted"/>
<protein>
    <submittedName>
        <fullName evidence="1">Sel1 repeat family protein</fullName>
    </submittedName>
</protein>
<sequence>MPRQQPELCSLAAVGQGLALLILILVCAEAAEARTRSAEAAHWSALQPQPVPIASTPLPAQSIPPLTTDSPRIEAPATPLTPGISAPPLPSPGETLMPKAAAGMVLNREIEQLQKTASPASGYGSSNASAQAAWLLGLIYLHGTGVRIDQPLALQWFERAARKGREPWAFAGLAWCAIDGCGTAANPATATQSISRLRAAHPARADFLAWLQAARLKPLQLNTASAGASPAAPERQLLERAAAAGDIQANIELGIQAFASKQTSQAVTYFRRVAARSSVAAENLRIVQSRGQASEAAAPSAHPGSAQFALDMARMYHRGQGVPANYAEALRFYRLAEQRGSSEAHKMIELIFSRPMPNGSFDPGWMQQLARVDLSHATPQIASSVTALQLQREPTPLFDLLPAVWQKRQQAIAP</sequence>
<dbReference type="PANTHER" id="PTHR11102:SF160">
    <property type="entry name" value="ERAD-ASSOCIATED E3 UBIQUITIN-PROTEIN LIGASE COMPONENT HRD3"/>
    <property type="match status" value="1"/>
</dbReference>
<keyword evidence="2" id="KW-1185">Reference proteome</keyword>
<dbReference type="Pfam" id="PF08238">
    <property type="entry name" value="Sel1"/>
    <property type="match status" value="2"/>
</dbReference>
<dbReference type="RefSeq" id="WP_198461990.1">
    <property type="nucleotide sequence ID" value="NZ_JABBCQ020000021.1"/>
</dbReference>
<organism evidence="1 2">
    <name type="scientific">Comamonas suwonensis</name>
    <dbReference type="NCBI Taxonomy" id="2606214"/>
    <lineage>
        <taxon>Bacteria</taxon>
        <taxon>Pseudomonadati</taxon>
        <taxon>Pseudomonadota</taxon>
        <taxon>Betaproteobacteria</taxon>
        <taxon>Burkholderiales</taxon>
        <taxon>Comamonadaceae</taxon>
        <taxon>Comamonas</taxon>
    </lineage>
</organism>
<dbReference type="SMART" id="SM00671">
    <property type="entry name" value="SEL1"/>
    <property type="match status" value="2"/>
</dbReference>
<dbReference type="InterPro" id="IPR006597">
    <property type="entry name" value="Sel1-like"/>
</dbReference>
<dbReference type="EMBL" id="JABBCQ020000021">
    <property type="protein sequence ID" value="MBI1626615.1"/>
    <property type="molecule type" value="Genomic_DNA"/>
</dbReference>
<dbReference type="InterPro" id="IPR050767">
    <property type="entry name" value="Sel1_AlgK"/>
</dbReference>
<reference evidence="1" key="1">
    <citation type="submission" date="2020-12" db="EMBL/GenBank/DDBJ databases">
        <title>Comamonas sp. nov., isolated from stream water.</title>
        <authorList>
            <person name="Park K.-H."/>
        </authorList>
    </citation>
    <scope>NUCLEOTIDE SEQUENCE</scope>
    <source>
        <strain evidence="1">EJ-4</strain>
    </source>
</reference>
<evidence type="ECO:0000313" key="2">
    <source>
        <dbReference type="Proteomes" id="UP000530032"/>
    </source>
</evidence>
<dbReference type="AlphaFoldDB" id="A0A843BA22"/>